<dbReference type="CDD" id="cd06467">
    <property type="entry name" value="p23_NUDC_like"/>
    <property type="match status" value="1"/>
</dbReference>
<comment type="caution">
    <text evidence="8">The sequence shown here is derived from an EMBL/GenBank/DDBJ whole genome shotgun (WGS) entry which is preliminary data.</text>
</comment>
<evidence type="ECO:0000256" key="3">
    <source>
        <dbReference type="ARBA" id="ARBA00018915"/>
    </source>
</evidence>
<evidence type="ECO:0000313" key="8">
    <source>
        <dbReference type="EMBL" id="CAK0900586.1"/>
    </source>
</evidence>
<organism evidence="8 9">
    <name type="scientific">Prorocentrum cordatum</name>
    <dbReference type="NCBI Taxonomy" id="2364126"/>
    <lineage>
        <taxon>Eukaryota</taxon>
        <taxon>Sar</taxon>
        <taxon>Alveolata</taxon>
        <taxon>Dinophyceae</taxon>
        <taxon>Prorocentrales</taxon>
        <taxon>Prorocentraceae</taxon>
        <taxon>Prorocentrum</taxon>
    </lineage>
</organism>
<dbReference type="Gene3D" id="2.60.40.790">
    <property type="match status" value="1"/>
</dbReference>
<dbReference type="Pfam" id="PF04969">
    <property type="entry name" value="CS"/>
    <property type="match status" value="1"/>
</dbReference>
<evidence type="ECO:0000259" key="7">
    <source>
        <dbReference type="PROSITE" id="PS51203"/>
    </source>
</evidence>
<feature type="domain" description="CS" evidence="7">
    <location>
        <begin position="24"/>
        <end position="117"/>
    </location>
</feature>
<feature type="non-terminal residue" evidence="8">
    <location>
        <position position="1"/>
    </location>
</feature>
<name>A0ABN9XPR4_9DINO</name>
<keyword evidence="5" id="KW-0539">Nucleus</keyword>
<dbReference type="Proteomes" id="UP001189429">
    <property type="component" value="Unassembled WGS sequence"/>
</dbReference>
<sequence>RPSQARSSPSTSSTQQPVDDAAEKAEDGYTWSQQGEEVQITFRLDKPATKKDVKVNFKPTGLTVAVGDSTLLDGTLGGKVDTDDCAWCLASAGSELQVCVFKRKCTGAICQAQSRCQSTYRGCRRRITGRSLRVWRVVRSMKKRDAALMLIIFAGSV</sequence>
<feature type="region of interest" description="Disordered" evidence="6">
    <location>
        <begin position="1"/>
        <end position="32"/>
    </location>
</feature>
<dbReference type="PROSITE" id="PS51203">
    <property type="entry name" value="CS"/>
    <property type="match status" value="1"/>
</dbReference>
<evidence type="ECO:0000256" key="5">
    <source>
        <dbReference type="ARBA" id="ARBA00023242"/>
    </source>
</evidence>
<reference evidence="8" key="1">
    <citation type="submission" date="2023-10" db="EMBL/GenBank/DDBJ databases">
        <authorList>
            <person name="Chen Y."/>
            <person name="Shah S."/>
            <person name="Dougan E. K."/>
            <person name="Thang M."/>
            <person name="Chan C."/>
        </authorList>
    </citation>
    <scope>NUCLEOTIDE SEQUENCE [LARGE SCALE GENOMIC DNA]</scope>
</reference>
<proteinExistence type="predicted"/>
<dbReference type="InterPro" id="IPR037895">
    <property type="entry name" value="NUDCD1"/>
</dbReference>
<evidence type="ECO:0000256" key="4">
    <source>
        <dbReference type="ARBA" id="ARBA00022490"/>
    </source>
</evidence>
<accession>A0ABN9XPR4</accession>
<keyword evidence="9" id="KW-1185">Reference proteome</keyword>
<dbReference type="PANTHER" id="PTHR21664:SF1">
    <property type="entry name" value="NUDC DOMAIN-CONTAINING PROTEIN 1"/>
    <property type="match status" value="1"/>
</dbReference>
<dbReference type="InterPro" id="IPR007052">
    <property type="entry name" value="CS_dom"/>
</dbReference>
<keyword evidence="4" id="KW-0963">Cytoplasm</keyword>
<dbReference type="SUPFAM" id="SSF49764">
    <property type="entry name" value="HSP20-like chaperones"/>
    <property type="match status" value="1"/>
</dbReference>
<comment type="subcellular location">
    <subcellularLocation>
        <location evidence="2">Cytoplasm</location>
    </subcellularLocation>
    <subcellularLocation>
        <location evidence="1">Nucleus</location>
    </subcellularLocation>
</comment>
<evidence type="ECO:0000256" key="2">
    <source>
        <dbReference type="ARBA" id="ARBA00004496"/>
    </source>
</evidence>
<evidence type="ECO:0000256" key="1">
    <source>
        <dbReference type="ARBA" id="ARBA00004123"/>
    </source>
</evidence>
<dbReference type="InterPro" id="IPR008978">
    <property type="entry name" value="HSP20-like_chaperone"/>
</dbReference>
<dbReference type="EMBL" id="CAUYUJ010020804">
    <property type="protein sequence ID" value="CAK0900586.1"/>
    <property type="molecule type" value="Genomic_DNA"/>
</dbReference>
<evidence type="ECO:0000313" key="9">
    <source>
        <dbReference type="Proteomes" id="UP001189429"/>
    </source>
</evidence>
<evidence type="ECO:0000256" key="6">
    <source>
        <dbReference type="SAM" id="MobiDB-lite"/>
    </source>
</evidence>
<protein>
    <recommendedName>
        <fullName evidence="3">NudC domain-containing protein 1</fullName>
    </recommendedName>
</protein>
<feature type="compositionally biased region" description="Low complexity" evidence="6">
    <location>
        <begin position="1"/>
        <end position="17"/>
    </location>
</feature>
<gene>
    <name evidence="8" type="ORF">PCOR1329_LOCUS77826</name>
</gene>
<dbReference type="PANTHER" id="PTHR21664">
    <property type="entry name" value="CHRONIC MYELOGENOUS LEUKEMIA TUMOR ANTIGEN 66"/>
    <property type="match status" value="1"/>
</dbReference>